<evidence type="ECO:0000256" key="2">
    <source>
        <dbReference type="SAM" id="SignalP"/>
    </source>
</evidence>
<dbReference type="RefSeq" id="WP_344753131.1">
    <property type="nucleotide sequence ID" value="NZ_BAABBW010000002.1"/>
</dbReference>
<protein>
    <recommendedName>
        <fullName evidence="3">LysM domain-containing protein</fullName>
    </recommendedName>
</protein>
<keyword evidence="5" id="KW-1185">Reference proteome</keyword>
<dbReference type="CDD" id="cd00118">
    <property type="entry name" value="LysM"/>
    <property type="match status" value="1"/>
</dbReference>
<dbReference type="Gene3D" id="3.10.350.10">
    <property type="entry name" value="LysM domain"/>
    <property type="match status" value="1"/>
</dbReference>
<comment type="caution">
    <text evidence="4">The sequence shown here is derived from an EMBL/GenBank/DDBJ whole genome shotgun (WGS) entry which is preliminary data.</text>
</comment>
<accession>A0ABP7ZYM5</accession>
<feature type="chain" id="PRO_5045864475" description="LysM domain-containing protein" evidence="2">
    <location>
        <begin position="20"/>
        <end position="133"/>
    </location>
</feature>
<feature type="domain" description="LysM" evidence="3">
    <location>
        <begin position="88"/>
        <end position="131"/>
    </location>
</feature>
<feature type="compositionally biased region" description="Low complexity" evidence="1">
    <location>
        <begin position="24"/>
        <end position="49"/>
    </location>
</feature>
<organism evidence="4 5">
    <name type="scientific">Gryllotalpicola koreensis</name>
    <dbReference type="NCBI Taxonomy" id="993086"/>
    <lineage>
        <taxon>Bacteria</taxon>
        <taxon>Bacillati</taxon>
        <taxon>Actinomycetota</taxon>
        <taxon>Actinomycetes</taxon>
        <taxon>Micrococcales</taxon>
        <taxon>Microbacteriaceae</taxon>
        <taxon>Gryllotalpicola</taxon>
    </lineage>
</organism>
<dbReference type="InterPro" id="IPR036779">
    <property type="entry name" value="LysM_dom_sf"/>
</dbReference>
<dbReference type="PROSITE" id="PS51257">
    <property type="entry name" value="PROKAR_LIPOPROTEIN"/>
    <property type="match status" value="1"/>
</dbReference>
<evidence type="ECO:0000256" key="1">
    <source>
        <dbReference type="SAM" id="MobiDB-lite"/>
    </source>
</evidence>
<keyword evidence="2" id="KW-0732">Signal</keyword>
<proteinExistence type="predicted"/>
<reference evidence="5" key="1">
    <citation type="journal article" date="2019" name="Int. J. Syst. Evol. Microbiol.">
        <title>The Global Catalogue of Microorganisms (GCM) 10K type strain sequencing project: providing services to taxonomists for standard genome sequencing and annotation.</title>
        <authorList>
            <consortium name="The Broad Institute Genomics Platform"/>
            <consortium name="The Broad Institute Genome Sequencing Center for Infectious Disease"/>
            <person name="Wu L."/>
            <person name="Ma J."/>
        </authorList>
    </citation>
    <scope>NUCLEOTIDE SEQUENCE [LARGE SCALE GENOMIC DNA]</scope>
    <source>
        <strain evidence="5">JCM 17591</strain>
    </source>
</reference>
<dbReference type="Pfam" id="PF01476">
    <property type="entry name" value="LysM"/>
    <property type="match status" value="1"/>
</dbReference>
<feature type="region of interest" description="Disordered" evidence="1">
    <location>
        <begin position="23"/>
        <end position="87"/>
    </location>
</feature>
<dbReference type="PROSITE" id="PS51782">
    <property type="entry name" value="LYSM"/>
    <property type="match status" value="1"/>
</dbReference>
<sequence>MRRRLAVAVVALGITMAVAGCTSPTAQPQADSTTPAAASSAPPAATSTPSPSPSETPIDPVTLPPSADLGPRAGAEGTVIHDDAGNPVGYVVAKGDTTWGIAARFGVSVDDMMDRANVGYSTIYPGEKLSLVW</sequence>
<dbReference type="SUPFAM" id="SSF54106">
    <property type="entry name" value="LysM domain"/>
    <property type="match status" value="1"/>
</dbReference>
<evidence type="ECO:0000313" key="4">
    <source>
        <dbReference type="EMBL" id="GAA4173580.1"/>
    </source>
</evidence>
<dbReference type="InterPro" id="IPR018392">
    <property type="entry name" value="LysM"/>
</dbReference>
<feature type="signal peptide" evidence="2">
    <location>
        <begin position="1"/>
        <end position="19"/>
    </location>
</feature>
<evidence type="ECO:0000259" key="3">
    <source>
        <dbReference type="PROSITE" id="PS51782"/>
    </source>
</evidence>
<gene>
    <name evidence="4" type="ORF">GCM10022287_16200</name>
</gene>
<evidence type="ECO:0000313" key="5">
    <source>
        <dbReference type="Proteomes" id="UP001501079"/>
    </source>
</evidence>
<dbReference type="EMBL" id="BAABBW010000002">
    <property type="protein sequence ID" value="GAA4173580.1"/>
    <property type="molecule type" value="Genomic_DNA"/>
</dbReference>
<dbReference type="Proteomes" id="UP001501079">
    <property type="component" value="Unassembled WGS sequence"/>
</dbReference>
<name>A0ABP7ZYM5_9MICO</name>
<dbReference type="SMART" id="SM00257">
    <property type="entry name" value="LysM"/>
    <property type="match status" value="1"/>
</dbReference>